<dbReference type="AlphaFoldDB" id="A0AAP4BVH2"/>
<dbReference type="GeneID" id="81675738"/>
<organism evidence="1 2">
    <name type="scientific">Corynebacterium accolens</name>
    <dbReference type="NCBI Taxonomy" id="38284"/>
    <lineage>
        <taxon>Bacteria</taxon>
        <taxon>Bacillati</taxon>
        <taxon>Actinomycetota</taxon>
        <taxon>Actinomycetes</taxon>
        <taxon>Mycobacteriales</taxon>
        <taxon>Corynebacteriaceae</taxon>
        <taxon>Corynebacterium</taxon>
    </lineage>
</organism>
<reference evidence="1" key="1">
    <citation type="submission" date="2023-05" db="EMBL/GenBank/DDBJ databases">
        <title>Metabolic capabilities are highly conserved among human nasal-associated Corynebacterium species in pangenomic analyses.</title>
        <authorList>
            <person name="Tran T.H."/>
            <person name="Roberts A.Q."/>
            <person name="Escapa I.F."/>
            <person name="Gao W."/>
            <person name="Conlan S."/>
            <person name="Kong H."/>
            <person name="Segre J.A."/>
            <person name="Kelly M.S."/>
            <person name="Lemon K.P."/>
        </authorList>
    </citation>
    <scope>NUCLEOTIDE SEQUENCE</scope>
    <source>
        <strain evidence="1">KPL2618</strain>
    </source>
</reference>
<gene>
    <name evidence="1" type="ORF">QPX58_00220</name>
</gene>
<evidence type="ECO:0000313" key="2">
    <source>
        <dbReference type="Proteomes" id="UP001230317"/>
    </source>
</evidence>
<dbReference type="Proteomes" id="UP001230317">
    <property type="component" value="Unassembled WGS sequence"/>
</dbReference>
<name>A0AAP4BVH2_9CORY</name>
<protein>
    <submittedName>
        <fullName evidence="1">Uncharacterized protein</fullName>
    </submittedName>
</protein>
<proteinExistence type="predicted"/>
<dbReference type="EMBL" id="JASNVU010000001">
    <property type="protein sequence ID" value="MDK4333850.1"/>
    <property type="molecule type" value="Genomic_DNA"/>
</dbReference>
<accession>A0AAP4BVH2</accession>
<dbReference type="RefSeq" id="WP_167530822.1">
    <property type="nucleotide sequence ID" value="NZ_CP046605.1"/>
</dbReference>
<evidence type="ECO:0000313" key="1">
    <source>
        <dbReference type="EMBL" id="MDK4333850.1"/>
    </source>
</evidence>
<sequence>MSKISSALIVIAVLIALTLGDTPIFWVVMSLTAVTLTVETVQLVQKWRKNAA</sequence>
<comment type="caution">
    <text evidence="1">The sequence shown here is derived from an EMBL/GenBank/DDBJ whole genome shotgun (WGS) entry which is preliminary data.</text>
</comment>